<dbReference type="InterPro" id="IPR025745">
    <property type="entry name" value="Mrr-like_N_dom"/>
</dbReference>
<accession>A0A2K8K874</accession>
<keyword evidence="3" id="KW-1185">Reference proteome</keyword>
<dbReference type="Proteomes" id="UP000228948">
    <property type="component" value="Chromosome"/>
</dbReference>
<dbReference type="EMBL" id="CP024899">
    <property type="protein sequence ID" value="ATX65126.1"/>
    <property type="molecule type" value="Genomic_DNA"/>
</dbReference>
<protein>
    <recommendedName>
        <fullName evidence="1">Restriction system protein Mrr-like N-terminal domain-containing protein</fullName>
    </recommendedName>
</protein>
<organism evidence="2 3">
    <name type="scientific">Roseinatronobacter bogoriensis subsp. barguzinensis</name>
    <dbReference type="NCBI Taxonomy" id="441209"/>
    <lineage>
        <taxon>Bacteria</taxon>
        <taxon>Pseudomonadati</taxon>
        <taxon>Pseudomonadota</taxon>
        <taxon>Alphaproteobacteria</taxon>
        <taxon>Rhodobacterales</taxon>
        <taxon>Paracoccaceae</taxon>
        <taxon>Roseinatronobacter</taxon>
    </lineage>
</organism>
<evidence type="ECO:0000313" key="3">
    <source>
        <dbReference type="Proteomes" id="UP000228948"/>
    </source>
</evidence>
<gene>
    <name evidence="2" type="ORF">BG454_04190</name>
</gene>
<feature type="domain" description="Restriction system protein Mrr-like N-terminal" evidence="1">
    <location>
        <begin position="39"/>
        <end position="98"/>
    </location>
</feature>
<evidence type="ECO:0000313" key="2">
    <source>
        <dbReference type="EMBL" id="ATX65126.1"/>
    </source>
</evidence>
<dbReference type="KEGG" id="rbg:BG454_04190"/>
<dbReference type="AlphaFoldDB" id="A0A2K8K874"/>
<reference evidence="2 3" key="1">
    <citation type="submission" date="2017-11" db="EMBL/GenBank/DDBJ databases">
        <title>Revised Sequence and Annotation of the Rhodobaca barguzinensis strain alga05 Genome.</title>
        <authorList>
            <person name="Kopejtka K."/>
            <person name="Tomasch J.M."/>
            <person name="Bunk B."/>
            <person name="Koblizek M."/>
        </authorList>
    </citation>
    <scope>NUCLEOTIDE SEQUENCE [LARGE SCALE GENOMIC DNA]</scope>
    <source>
        <strain evidence="3">alga05</strain>
    </source>
</reference>
<evidence type="ECO:0000259" key="1">
    <source>
        <dbReference type="Pfam" id="PF14338"/>
    </source>
</evidence>
<sequence>MDGQEAGIAVSIYQRECALCGRAGCLRSSKEKLRVVPDFQPLVRPVLQLFSEGKTSIKECIEPLKERLSISKENAQEALQSGQTVLYDRPHWARTYLVFAA</sequence>
<name>A0A2K8K874_9RHOB</name>
<dbReference type="Pfam" id="PF14338">
    <property type="entry name" value="Mrr_N"/>
    <property type="match status" value="1"/>
</dbReference>
<proteinExistence type="predicted"/>